<dbReference type="EMBL" id="BGZO01000001">
    <property type="protein sequence ID" value="GBR75398.1"/>
    <property type="molecule type" value="Genomic_DNA"/>
</dbReference>
<gene>
    <name evidence="2" type="ORF">NO2_0077</name>
</gene>
<sequence length="695" mass="77591">MQAKTIAEQSAEIRVRLAEDVGSRHVGILGNLQEAQLILNADYGQDNLRQIETALGLLRETAQLLENNELVAILPNYLVLPANLQGFVATDADGTRKFKLTAANLQPFIQELTADKETIVSGLVGAVDLQPIAQEFLSARTYRETRAEQINGRSAAYAESSNINYRAILTDLSELEEKSVLHNYLYEALGDNYTLATDSCTQWFAKRLRGLVLNSYEKELDRLIDERKAQLLGTQTLTADKGEYKVAIDNLLRLYGQLITLEHDQASSFYNPQWPENYWLLSAQNFIDSTTANPVLKRYFKASELQKALFIHAKMYAEKNNLPLNLAGLQEQRRRGPTLPVITLPRLPQLPQLHWPPFNKKKMLAALGTLILLLGGGLAVKTATTKTKDASVAKTEEPTENSFGQIWQGIKTTVQQAAKSLSDIFTEVNAGHKTPEKAKDESDQIIAETKQEITETIKEAETAAALTPEEITRLQAEAKRIEDFQKITDIWHEATRQADKTRAAPYSKDSFAQARDTLGAAAVQINDIVNAPAEADAGGAEAKYADDDHIHTMANVLTDGLHKRRQELQDEINQQTKQEEEQRAAEVRRAAANEAEKIAAQKYQALLAAFNKRLISDTYGRVLGGVLDSYNDIEIPKNIKTPIEYLAIIKDLEAHYRKGGIRTSEQKIAELISIEDGIRILCRKSPLTDEARYTR</sequence>
<protein>
    <submittedName>
        <fullName evidence="2">Uncharacterized protein</fullName>
    </submittedName>
</protein>
<evidence type="ECO:0000313" key="2">
    <source>
        <dbReference type="EMBL" id="GBR75398.1"/>
    </source>
</evidence>
<dbReference type="Proteomes" id="UP000275925">
    <property type="component" value="Unassembled WGS sequence"/>
</dbReference>
<reference evidence="2 3" key="1">
    <citation type="journal article" date="2019" name="ISME J.">
        <title>Genome analyses of uncultured TG2/ZB3 bacteria in 'Margulisbacteria' specifically attached to ectosymbiotic spirochetes of protists in the termite gut.</title>
        <authorList>
            <person name="Utami Y.D."/>
            <person name="Kuwahara H."/>
            <person name="Igai K."/>
            <person name="Murakami T."/>
            <person name="Sugaya K."/>
            <person name="Morikawa T."/>
            <person name="Nagura Y."/>
            <person name="Yuki M."/>
            <person name="Deevong P."/>
            <person name="Inoue T."/>
            <person name="Kihara K."/>
            <person name="Lo N."/>
            <person name="Yamada A."/>
            <person name="Ohkuma M."/>
            <person name="Hongoh Y."/>
        </authorList>
    </citation>
    <scope>NUCLEOTIDE SEQUENCE [LARGE SCALE GENOMIC DNA]</scope>
    <source>
        <strain evidence="2">NkOx7-02</strain>
    </source>
</reference>
<accession>A0A388TEZ5</accession>
<keyword evidence="1" id="KW-0175">Coiled coil</keyword>
<keyword evidence="3" id="KW-1185">Reference proteome</keyword>
<evidence type="ECO:0000313" key="3">
    <source>
        <dbReference type="Proteomes" id="UP000275925"/>
    </source>
</evidence>
<proteinExistence type="predicted"/>
<name>A0A388TEZ5_9BACT</name>
<comment type="caution">
    <text evidence="2">The sequence shown here is derived from an EMBL/GenBank/DDBJ whole genome shotgun (WGS) entry which is preliminary data.</text>
</comment>
<organism evidence="2 3">
    <name type="scientific">Candidatus Termititenax persephonae</name>
    <dbReference type="NCBI Taxonomy" id="2218525"/>
    <lineage>
        <taxon>Bacteria</taxon>
        <taxon>Bacillati</taxon>
        <taxon>Candidatus Margulisiibacteriota</taxon>
        <taxon>Candidatus Termititenacia</taxon>
        <taxon>Candidatus Termititenacales</taxon>
        <taxon>Candidatus Termititenacaceae</taxon>
        <taxon>Candidatus Termititenax</taxon>
    </lineage>
</organism>
<dbReference type="AlphaFoldDB" id="A0A388TEZ5"/>
<evidence type="ECO:0000256" key="1">
    <source>
        <dbReference type="SAM" id="Coils"/>
    </source>
</evidence>
<feature type="coiled-coil region" evidence="1">
    <location>
        <begin position="558"/>
        <end position="597"/>
    </location>
</feature>